<evidence type="ECO:0000256" key="9">
    <source>
        <dbReference type="ARBA" id="ARBA00023030"/>
    </source>
</evidence>
<keyword evidence="9" id="KW-0339">Growth factor</keyword>
<dbReference type="EMBL" id="JAAWVO010064243">
    <property type="protein sequence ID" value="MBN3323269.1"/>
    <property type="molecule type" value="Genomic_DNA"/>
</dbReference>
<dbReference type="InterPro" id="IPR008996">
    <property type="entry name" value="IL1/FGF"/>
</dbReference>
<evidence type="ECO:0000313" key="13">
    <source>
        <dbReference type="EMBL" id="MBN3323269.1"/>
    </source>
</evidence>
<dbReference type="GO" id="GO:0051781">
    <property type="term" value="P:positive regulation of cell division"/>
    <property type="evidence" value="ECO:0007669"/>
    <property type="project" value="UniProtKB-KW"/>
</dbReference>
<dbReference type="InterPro" id="IPR002209">
    <property type="entry name" value="Fibroblast_GF_fam"/>
</dbReference>
<evidence type="ECO:0000256" key="4">
    <source>
        <dbReference type="ARBA" id="ARBA00022473"/>
    </source>
</evidence>
<name>A0A8J7TH24_ATRSP</name>
<dbReference type="GO" id="GO:0030154">
    <property type="term" value="P:cell differentiation"/>
    <property type="evidence" value="ECO:0007669"/>
    <property type="project" value="UniProtKB-KW"/>
</dbReference>
<comment type="subcellular location">
    <subcellularLocation>
        <location evidence="1">Nucleus</location>
    </subcellularLocation>
    <subcellularLocation>
        <location evidence="2">Secreted</location>
    </subcellularLocation>
</comment>
<keyword evidence="8" id="KW-0221">Differentiation</keyword>
<evidence type="ECO:0000256" key="12">
    <source>
        <dbReference type="RuleBase" id="RU049442"/>
    </source>
</evidence>
<dbReference type="PANTHER" id="PTHR11486">
    <property type="entry name" value="FIBROBLAST GROWTH FACTOR"/>
    <property type="match status" value="1"/>
</dbReference>
<proteinExistence type="inferred from homology"/>
<keyword evidence="4" id="KW-0217">Developmental protein</keyword>
<evidence type="ECO:0000313" key="14">
    <source>
        <dbReference type="Proteomes" id="UP000736164"/>
    </source>
</evidence>
<evidence type="ECO:0000256" key="10">
    <source>
        <dbReference type="ARBA" id="ARBA00023242"/>
    </source>
</evidence>
<dbReference type="FunFam" id="2.80.10.50:FF:000020">
    <property type="entry name" value="Fibroblast growth factor 1"/>
    <property type="match status" value="1"/>
</dbReference>
<dbReference type="PROSITE" id="PS00247">
    <property type="entry name" value="HBGF_FGF"/>
    <property type="match status" value="1"/>
</dbReference>
<dbReference type="GO" id="GO:0005576">
    <property type="term" value="C:extracellular region"/>
    <property type="evidence" value="ECO:0007669"/>
    <property type="project" value="UniProtKB-SubCell"/>
</dbReference>
<dbReference type="PRINTS" id="PR00263">
    <property type="entry name" value="HBGFFGF"/>
</dbReference>
<evidence type="ECO:0000256" key="3">
    <source>
        <dbReference type="ARBA" id="ARBA00007936"/>
    </source>
</evidence>
<dbReference type="SMART" id="SM00442">
    <property type="entry name" value="FGF"/>
    <property type="match status" value="1"/>
</dbReference>
<evidence type="ECO:0000256" key="7">
    <source>
        <dbReference type="ARBA" id="ARBA00022674"/>
    </source>
</evidence>
<dbReference type="Gene3D" id="2.80.10.50">
    <property type="match status" value="1"/>
</dbReference>
<evidence type="ECO:0000256" key="1">
    <source>
        <dbReference type="ARBA" id="ARBA00004123"/>
    </source>
</evidence>
<feature type="non-terminal residue" evidence="13">
    <location>
        <position position="1"/>
    </location>
</feature>
<dbReference type="PRINTS" id="PR00262">
    <property type="entry name" value="IL1HBGF"/>
</dbReference>
<evidence type="ECO:0000256" key="11">
    <source>
        <dbReference type="ARBA" id="ARBA00023246"/>
    </source>
</evidence>
<comment type="caution">
    <text evidence="13">The sequence shown here is derived from an EMBL/GenBank/DDBJ whole genome shotgun (WGS) entry which is preliminary data.</text>
</comment>
<feature type="non-terminal residue" evidence="13">
    <location>
        <position position="155"/>
    </location>
</feature>
<protein>
    <recommendedName>
        <fullName evidence="12">Fibroblast growth factor</fullName>
        <shortName evidence="12">FGF</shortName>
    </recommendedName>
</protein>
<dbReference type="Pfam" id="PF00167">
    <property type="entry name" value="FGF"/>
    <property type="match status" value="1"/>
</dbReference>
<dbReference type="GO" id="GO:0008083">
    <property type="term" value="F:growth factor activity"/>
    <property type="evidence" value="ECO:0007669"/>
    <property type="project" value="UniProtKB-KW"/>
</dbReference>
<dbReference type="GO" id="GO:0001525">
    <property type="term" value="P:angiogenesis"/>
    <property type="evidence" value="ECO:0007669"/>
    <property type="project" value="UniProtKB-KW"/>
</dbReference>
<evidence type="ECO:0000256" key="2">
    <source>
        <dbReference type="ARBA" id="ARBA00004613"/>
    </source>
</evidence>
<keyword evidence="5" id="KW-0964">Secreted</keyword>
<keyword evidence="14" id="KW-1185">Reference proteome</keyword>
<evidence type="ECO:0000256" key="6">
    <source>
        <dbReference type="ARBA" id="ARBA00022657"/>
    </source>
</evidence>
<dbReference type="AlphaFoldDB" id="A0A8J7TH24"/>
<dbReference type="Proteomes" id="UP000736164">
    <property type="component" value="Unassembled WGS sequence"/>
</dbReference>
<evidence type="ECO:0000256" key="8">
    <source>
        <dbReference type="ARBA" id="ARBA00022782"/>
    </source>
</evidence>
<organism evidence="13 14">
    <name type="scientific">Atractosteus spatula</name>
    <name type="common">Alligator gar</name>
    <name type="synonym">Lepisosteus spatula</name>
    <dbReference type="NCBI Taxonomy" id="7917"/>
    <lineage>
        <taxon>Eukaryota</taxon>
        <taxon>Metazoa</taxon>
        <taxon>Chordata</taxon>
        <taxon>Craniata</taxon>
        <taxon>Vertebrata</taxon>
        <taxon>Euteleostomi</taxon>
        <taxon>Actinopterygii</taxon>
        <taxon>Neopterygii</taxon>
        <taxon>Holostei</taxon>
        <taxon>Semionotiformes</taxon>
        <taxon>Lepisosteidae</taxon>
        <taxon>Atractosteus</taxon>
    </lineage>
</organism>
<dbReference type="GO" id="GO:0005634">
    <property type="term" value="C:nucleus"/>
    <property type="evidence" value="ECO:0007669"/>
    <property type="project" value="UniProtKB-SubCell"/>
</dbReference>
<keyword evidence="11" id="KW-0497">Mitogen</keyword>
<keyword evidence="6" id="KW-0037">Angiogenesis</keyword>
<reference evidence="13" key="1">
    <citation type="journal article" date="2021" name="Cell">
        <title>Tracing the genetic footprints of vertebrate landing in non-teleost ray-finned fishes.</title>
        <authorList>
            <person name="Bi X."/>
            <person name="Wang K."/>
            <person name="Yang L."/>
            <person name="Pan H."/>
            <person name="Jiang H."/>
            <person name="Wei Q."/>
            <person name="Fang M."/>
            <person name="Yu H."/>
            <person name="Zhu C."/>
            <person name="Cai Y."/>
            <person name="He Y."/>
            <person name="Gan X."/>
            <person name="Zeng H."/>
            <person name="Yu D."/>
            <person name="Zhu Y."/>
            <person name="Jiang H."/>
            <person name="Qiu Q."/>
            <person name="Yang H."/>
            <person name="Zhang Y.E."/>
            <person name="Wang W."/>
            <person name="Zhu M."/>
            <person name="He S."/>
            <person name="Zhang G."/>
        </authorList>
    </citation>
    <scope>NUCLEOTIDE SEQUENCE</scope>
    <source>
        <strain evidence="13">Allg_001</strain>
    </source>
</reference>
<keyword evidence="10" id="KW-0539">Nucleus</keyword>
<evidence type="ECO:0000256" key="5">
    <source>
        <dbReference type="ARBA" id="ARBA00022525"/>
    </source>
</evidence>
<dbReference type="GO" id="GO:0008201">
    <property type="term" value="F:heparin binding"/>
    <property type="evidence" value="ECO:0007669"/>
    <property type="project" value="UniProtKB-KW"/>
</dbReference>
<accession>A0A8J7TH24</accession>
<sequence length="155" mass="17652">MTEGKVTVFSLQPEKFDLDLQNYKKPRLLYCMNGGYFLQILQGGQVEGDRERNNKYNELQVQAVSVGVVYIKGTEAGQYLAMSTGGQLYGSRTLTDECLFVETIEENHYNTYKSQKYQDRNWYVGIKKNGHPKAGARTRIGQKAVYFLPLSVDDS</sequence>
<dbReference type="SUPFAM" id="SSF50353">
    <property type="entry name" value="Cytokine"/>
    <property type="match status" value="1"/>
</dbReference>
<keyword evidence="7" id="KW-0358">Heparin-binding</keyword>
<comment type="similarity">
    <text evidence="3 12">Belongs to the heparin-binding growth factors family.</text>
</comment>
<gene>
    <name evidence="13" type="primary">Fgf1</name>
    <name evidence="13" type="ORF">GTO95_0003114</name>
</gene>